<proteinExistence type="predicted"/>
<evidence type="ECO:0000313" key="2">
    <source>
        <dbReference type="EMBL" id="CAJ0557452.1"/>
    </source>
</evidence>
<feature type="non-terminal residue" evidence="2">
    <location>
        <position position="77"/>
    </location>
</feature>
<evidence type="ECO:0000256" key="1">
    <source>
        <dbReference type="SAM" id="MobiDB-lite"/>
    </source>
</evidence>
<gene>
    <name evidence="2" type="ORF">MSPICULIGERA_LOCUS210</name>
</gene>
<comment type="caution">
    <text evidence="2">The sequence shown here is derived from an EMBL/GenBank/DDBJ whole genome shotgun (WGS) entry which is preliminary data.</text>
</comment>
<evidence type="ECO:0000313" key="3">
    <source>
        <dbReference type="Proteomes" id="UP001177023"/>
    </source>
</evidence>
<dbReference type="AlphaFoldDB" id="A0AA36FNC7"/>
<dbReference type="Proteomes" id="UP001177023">
    <property type="component" value="Unassembled WGS sequence"/>
</dbReference>
<sequence length="77" mass="8150">MSAIDSMTMKARSPARPAALTAQVKDWSILRMSSGNSDNAEKDAKPAPKSSSAIRNSLVMQDVKSLGGMPTHDAEFG</sequence>
<feature type="compositionally biased region" description="Polar residues" evidence="1">
    <location>
        <begin position="49"/>
        <end position="59"/>
    </location>
</feature>
<accession>A0AA36FNC7</accession>
<name>A0AA36FNC7_9BILA</name>
<feature type="region of interest" description="Disordered" evidence="1">
    <location>
        <begin position="31"/>
        <end position="77"/>
    </location>
</feature>
<keyword evidence="3" id="KW-1185">Reference proteome</keyword>
<organism evidence="2 3">
    <name type="scientific">Mesorhabditis spiculigera</name>
    <dbReference type="NCBI Taxonomy" id="96644"/>
    <lineage>
        <taxon>Eukaryota</taxon>
        <taxon>Metazoa</taxon>
        <taxon>Ecdysozoa</taxon>
        <taxon>Nematoda</taxon>
        <taxon>Chromadorea</taxon>
        <taxon>Rhabditida</taxon>
        <taxon>Rhabditina</taxon>
        <taxon>Rhabditomorpha</taxon>
        <taxon>Rhabditoidea</taxon>
        <taxon>Rhabditidae</taxon>
        <taxon>Mesorhabditinae</taxon>
        <taxon>Mesorhabditis</taxon>
    </lineage>
</organism>
<feature type="region of interest" description="Disordered" evidence="1">
    <location>
        <begin position="1"/>
        <end position="20"/>
    </location>
</feature>
<dbReference type="EMBL" id="CATQJA010000012">
    <property type="protein sequence ID" value="CAJ0557452.1"/>
    <property type="molecule type" value="Genomic_DNA"/>
</dbReference>
<protein>
    <submittedName>
        <fullName evidence="2">Uncharacterized protein</fullName>
    </submittedName>
</protein>
<reference evidence="2" key="1">
    <citation type="submission" date="2023-06" db="EMBL/GenBank/DDBJ databases">
        <authorList>
            <person name="Delattre M."/>
        </authorList>
    </citation>
    <scope>NUCLEOTIDE SEQUENCE</scope>
    <source>
        <strain evidence="2">AF72</strain>
    </source>
</reference>